<keyword evidence="1" id="KW-1133">Transmembrane helix</keyword>
<sequence>MDKLEKFRQIGYTLAIILMIAGIFIIGYYEENIMTGISLLNTGSILFFVIYLRFKRAQKGPFKDERTVKIGAYGLSYSWMLTFILISILFWVEATGIAQMTVKGMLAILMFSMIVSAKGIQWYLFRKGDIE</sequence>
<evidence type="ECO:0000313" key="3">
    <source>
        <dbReference type="Proteomes" id="UP000319335"/>
    </source>
</evidence>
<dbReference type="Proteomes" id="UP000319335">
    <property type="component" value="Unassembled WGS sequence"/>
</dbReference>
<keyword evidence="3" id="KW-1185">Reference proteome</keyword>
<protein>
    <submittedName>
        <fullName evidence="2">Uncharacterized protein</fullName>
    </submittedName>
</protein>
<dbReference type="RefSeq" id="WP_154809078.1">
    <property type="nucleotide sequence ID" value="NZ_VIAQ01000011.1"/>
</dbReference>
<dbReference type="OrthoDB" id="112348at2157"/>
<comment type="caution">
    <text evidence="2">The sequence shown here is derived from an EMBL/GenBank/DDBJ whole genome shotgun (WGS) entry which is preliminary data.</text>
</comment>
<keyword evidence="1" id="KW-0472">Membrane</keyword>
<feature type="transmembrane region" description="Helical" evidence="1">
    <location>
        <begin position="12"/>
        <end position="29"/>
    </location>
</feature>
<evidence type="ECO:0000313" key="2">
    <source>
        <dbReference type="EMBL" id="TQD26738.1"/>
    </source>
</evidence>
<feature type="transmembrane region" description="Helical" evidence="1">
    <location>
        <begin position="35"/>
        <end position="54"/>
    </location>
</feature>
<dbReference type="EMBL" id="VIAQ01000011">
    <property type="protein sequence ID" value="TQD26738.1"/>
    <property type="molecule type" value="Genomic_DNA"/>
</dbReference>
<evidence type="ECO:0000256" key="1">
    <source>
        <dbReference type="SAM" id="Phobius"/>
    </source>
</evidence>
<reference evidence="2 3" key="1">
    <citation type="submission" date="2019-06" db="EMBL/GenBank/DDBJ databases">
        <title>Draft genome sequence of Methanolobus vulcani B1d.</title>
        <authorList>
            <person name="Creighbaum A.J."/>
            <person name="Ticak T."/>
            <person name="Hariraju D."/>
            <person name="Arivett B.A."/>
            <person name="Ferguson D.J.Jr."/>
        </authorList>
    </citation>
    <scope>NUCLEOTIDE SEQUENCE [LARGE SCALE GENOMIC DNA]</scope>
    <source>
        <strain evidence="2 3">B1d</strain>
    </source>
</reference>
<gene>
    <name evidence="2" type="ORF">FKV42_04595</name>
</gene>
<proteinExistence type="predicted"/>
<organism evidence="2 3">
    <name type="scientific">Methanolobus vulcani</name>
    <dbReference type="NCBI Taxonomy" id="38026"/>
    <lineage>
        <taxon>Archaea</taxon>
        <taxon>Methanobacteriati</taxon>
        <taxon>Methanobacteriota</taxon>
        <taxon>Stenosarchaea group</taxon>
        <taxon>Methanomicrobia</taxon>
        <taxon>Methanosarcinales</taxon>
        <taxon>Methanosarcinaceae</taxon>
        <taxon>Methanolobus</taxon>
    </lineage>
</organism>
<feature type="transmembrane region" description="Helical" evidence="1">
    <location>
        <begin position="75"/>
        <end position="92"/>
    </location>
</feature>
<feature type="transmembrane region" description="Helical" evidence="1">
    <location>
        <begin position="104"/>
        <end position="125"/>
    </location>
</feature>
<accession>A0A7Z8P311</accession>
<keyword evidence="1" id="KW-0812">Transmembrane</keyword>
<name>A0A7Z8P311_9EURY</name>
<dbReference type="AlphaFoldDB" id="A0A7Z8P311"/>